<sequence length="108" mass="12948">MTTVWMKTLTGGSSRPFDFTIVVSLQLEDLADEYLDYLMDRFKLKKKPSKDFQQTNGQWLEVLLTLDEKWTYHKLQNVWLAATIDFMEARNWSLKLYQPENTIYFQKI</sequence>
<dbReference type="Proteomes" id="UP001146793">
    <property type="component" value="Unassembled WGS sequence"/>
</dbReference>
<reference evidence="1" key="1">
    <citation type="submission" date="2022-08" db="EMBL/GenBank/DDBJ databases">
        <title>Novel sulphate-reducing endosymbionts in the free-living metamonad Anaeramoeba.</title>
        <authorList>
            <person name="Jerlstrom-Hultqvist J."/>
            <person name="Cepicka I."/>
            <person name="Gallot-Lavallee L."/>
            <person name="Salas-Leiva D."/>
            <person name="Curtis B.A."/>
            <person name="Zahonova K."/>
            <person name="Pipaliya S."/>
            <person name="Dacks J."/>
            <person name="Roger A.J."/>
        </authorList>
    </citation>
    <scope>NUCLEOTIDE SEQUENCE</scope>
    <source>
        <strain evidence="1">Busselton2</strain>
    </source>
</reference>
<comment type="caution">
    <text evidence="1">The sequence shown here is derived from an EMBL/GenBank/DDBJ whole genome shotgun (WGS) entry which is preliminary data.</text>
</comment>
<accession>A0AAV7ZRN1</accession>
<proteinExistence type="predicted"/>
<protein>
    <submittedName>
        <fullName evidence="1">Uncharacterized protein</fullName>
    </submittedName>
</protein>
<evidence type="ECO:0000313" key="1">
    <source>
        <dbReference type="EMBL" id="KAJ3443115.1"/>
    </source>
</evidence>
<dbReference type="EMBL" id="JANTQA010000023">
    <property type="protein sequence ID" value="KAJ3443115.1"/>
    <property type="molecule type" value="Genomic_DNA"/>
</dbReference>
<dbReference type="AlphaFoldDB" id="A0AAV7ZRN1"/>
<name>A0AAV7ZRN1_9EUKA</name>
<gene>
    <name evidence="1" type="ORF">M0812_08946</name>
</gene>
<organism evidence="1 2">
    <name type="scientific">Anaeramoeba flamelloides</name>
    <dbReference type="NCBI Taxonomy" id="1746091"/>
    <lineage>
        <taxon>Eukaryota</taxon>
        <taxon>Metamonada</taxon>
        <taxon>Anaeramoebidae</taxon>
        <taxon>Anaeramoeba</taxon>
    </lineage>
</organism>
<evidence type="ECO:0000313" key="2">
    <source>
        <dbReference type="Proteomes" id="UP001146793"/>
    </source>
</evidence>